<dbReference type="Gene3D" id="1.20.1280.290">
    <property type="match status" value="1"/>
</dbReference>
<evidence type="ECO:0000256" key="4">
    <source>
        <dbReference type="ARBA" id="ARBA00023136"/>
    </source>
</evidence>
<evidence type="ECO:0000313" key="7">
    <source>
        <dbReference type="Proteomes" id="UP001246244"/>
    </source>
</evidence>
<dbReference type="InterPro" id="IPR006603">
    <property type="entry name" value="PQ-loop_rpt"/>
</dbReference>
<dbReference type="RefSeq" id="WP_310576492.1">
    <property type="nucleotide sequence ID" value="NZ_JAVKPK010000051.1"/>
</dbReference>
<comment type="subcellular location">
    <subcellularLocation>
        <location evidence="1">Membrane</location>
        <topology evidence="1">Multi-pass membrane protein</topology>
    </subcellularLocation>
</comment>
<proteinExistence type="predicted"/>
<dbReference type="Proteomes" id="UP001246244">
    <property type="component" value="Unassembled WGS sequence"/>
</dbReference>
<feature type="transmembrane region" description="Helical" evidence="5">
    <location>
        <begin position="47"/>
        <end position="68"/>
    </location>
</feature>
<evidence type="ECO:0000256" key="3">
    <source>
        <dbReference type="ARBA" id="ARBA00022989"/>
    </source>
</evidence>
<dbReference type="Pfam" id="PF04193">
    <property type="entry name" value="PQ-loop"/>
    <property type="match status" value="1"/>
</dbReference>
<keyword evidence="7" id="KW-1185">Reference proteome</keyword>
<name>A0ABU2D3C1_9EURY</name>
<keyword evidence="2 5" id="KW-0812">Transmembrane</keyword>
<keyword evidence="3 5" id="KW-1133">Transmembrane helix</keyword>
<gene>
    <name evidence="6" type="ORF">RG963_11865</name>
</gene>
<accession>A0ABU2D3C1</accession>
<feature type="transmembrane region" description="Helical" evidence="5">
    <location>
        <begin position="105"/>
        <end position="124"/>
    </location>
</feature>
<evidence type="ECO:0000256" key="2">
    <source>
        <dbReference type="ARBA" id="ARBA00022692"/>
    </source>
</evidence>
<feature type="transmembrane region" description="Helical" evidence="5">
    <location>
        <begin position="80"/>
        <end position="99"/>
    </location>
</feature>
<evidence type="ECO:0000256" key="1">
    <source>
        <dbReference type="ARBA" id="ARBA00004141"/>
    </source>
</evidence>
<sequence length="151" mass="16740">MKLPENLRFPVIPKRNSGSETREAKLGKRNELAVNTLSTFIFIRSEIYMIGYIAGALTTIAFAPQLLMALTTKSTKDVSLMMLLCSTSGMLLWVLHGILVRDLALVAANSISFVLAFTLLGLKLKNDYACSRFKFGRKFGGSKKNSFSPRK</sequence>
<comment type="caution">
    <text evidence="6">The sequence shown here is derived from an EMBL/GenBank/DDBJ whole genome shotgun (WGS) entry which is preliminary data.</text>
</comment>
<dbReference type="InterPro" id="IPR047662">
    <property type="entry name" value="SemiSWEET"/>
</dbReference>
<dbReference type="NCBIfam" id="NF037968">
    <property type="entry name" value="SemiSWEET_2"/>
    <property type="match status" value="1"/>
</dbReference>
<evidence type="ECO:0000313" key="6">
    <source>
        <dbReference type="EMBL" id="MDR7666464.1"/>
    </source>
</evidence>
<dbReference type="EMBL" id="JAVKPK010000051">
    <property type="protein sequence ID" value="MDR7666464.1"/>
    <property type="molecule type" value="Genomic_DNA"/>
</dbReference>
<protein>
    <submittedName>
        <fullName evidence="6">SemiSWEET transporter</fullName>
    </submittedName>
</protein>
<reference evidence="7" key="1">
    <citation type="submission" date="2023-07" db="EMBL/GenBank/DDBJ databases">
        <title>Whole-genome sequencing of a new Methanosarcina sp. Z-7115.</title>
        <authorList>
            <person name="Zhilina T.N."/>
            <person name="Merkel A.Y."/>
        </authorList>
    </citation>
    <scope>NUCLEOTIDE SEQUENCE [LARGE SCALE GENOMIC DNA]</scope>
    <source>
        <strain evidence="7">Z-7115</strain>
    </source>
</reference>
<evidence type="ECO:0000256" key="5">
    <source>
        <dbReference type="SAM" id="Phobius"/>
    </source>
</evidence>
<organism evidence="6 7">
    <name type="scientific">Methanosarcina baikalica</name>
    <dbReference type="NCBI Taxonomy" id="3073890"/>
    <lineage>
        <taxon>Archaea</taxon>
        <taxon>Methanobacteriati</taxon>
        <taxon>Methanobacteriota</taxon>
        <taxon>Stenosarchaea group</taxon>
        <taxon>Methanomicrobia</taxon>
        <taxon>Methanosarcinales</taxon>
        <taxon>Methanosarcinaceae</taxon>
        <taxon>Methanosarcina</taxon>
    </lineage>
</organism>
<keyword evidence="4 5" id="KW-0472">Membrane</keyword>